<feature type="transmembrane region" description="Helical" evidence="7">
    <location>
        <begin position="282"/>
        <end position="299"/>
    </location>
</feature>
<dbReference type="PANTHER" id="PTHR31595">
    <property type="entry name" value="LONG-CHAIN-ALCOHOL O-FATTY-ACYLTRANSFERASE 3-RELATED"/>
    <property type="match status" value="1"/>
</dbReference>
<dbReference type="GO" id="GO:0006629">
    <property type="term" value="P:lipid metabolic process"/>
    <property type="evidence" value="ECO:0007669"/>
    <property type="project" value="InterPro"/>
</dbReference>
<evidence type="ECO:0000259" key="8">
    <source>
        <dbReference type="Pfam" id="PF13813"/>
    </source>
</evidence>
<evidence type="ECO:0000313" key="9">
    <source>
        <dbReference type="EMBL" id="EZF52650.1"/>
    </source>
</evidence>
<dbReference type="GO" id="GO:0008374">
    <property type="term" value="F:O-acyltransferase activity"/>
    <property type="evidence" value="ECO:0007669"/>
    <property type="project" value="InterPro"/>
</dbReference>
<evidence type="ECO:0000256" key="6">
    <source>
        <dbReference type="ARBA" id="ARBA00023136"/>
    </source>
</evidence>
<keyword evidence="4 7" id="KW-0812">Transmembrane</keyword>
<feature type="transmembrane region" description="Helical" evidence="7">
    <location>
        <begin position="33"/>
        <end position="52"/>
    </location>
</feature>
<gene>
    <name evidence="9" type="ORF">H103_04293</name>
</gene>
<dbReference type="OrthoDB" id="2796277at2759"/>
<evidence type="ECO:0000256" key="7">
    <source>
        <dbReference type="SAM" id="Phobius"/>
    </source>
</evidence>
<accession>A0A022W2J3</accession>
<dbReference type="AlphaFoldDB" id="A0A022W2J3"/>
<feature type="transmembrane region" description="Helical" evidence="7">
    <location>
        <begin position="305"/>
        <end position="325"/>
    </location>
</feature>
<evidence type="ECO:0000256" key="3">
    <source>
        <dbReference type="ARBA" id="ARBA00022679"/>
    </source>
</evidence>
<keyword evidence="6 7" id="KW-0472">Membrane</keyword>
<organism evidence="9">
    <name type="scientific">Trichophyton rubrum CBS 288.86</name>
    <dbReference type="NCBI Taxonomy" id="1215330"/>
    <lineage>
        <taxon>Eukaryota</taxon>
        <taxon>Fungi</taxon>
        <taxon>Dikarya</taxon>
        <taxon>Ascomycota</taxon>
        <taxon>Pezizomycotina</taxon>
        <taxon>Eurotiomycetes</taxon>
        <taxon>Eurotiomycetidae</taxon>
        <taxon>Onygenales</taxon>
        <taxon>Arthrodermataceae</taxon>
        <taxon>Trichophyton</taxon>
    </lineage>
</organism>
<dbReference type="InterPro" id="IPR032805">
    <property type="entry name" value="Wax_synthase_dom"/>
</dbReference>
<sequence length="541" mass="61632">MDTSYIDTVKTHLQRRNELFDAKIESGEFQPLVFPRDFASVFIVIFALVIKWPRDGPVKYIRHLLYFYTLYLNIYVIVHCRSLLVLGGYGVGLVFSWLSIWSASLLIFNDVQGTYKRIERSFVPFSTSKENLLQGRGGKAGRTSAILKNSSSEYDSTNGDANGKATCSDPKIVPRFKWQGFPEKLGHRFTWAFDLLFSHRGPHWNWRPKDFPPLPKQVQLQLSRGENADLDVDMLWEEENTRGVLVGSIYKSVLYFFCLDLLKVISTGDRHFLGHIIYPPPPFLAICGPLAPTIAYMYRLAMSGAAVYCAVLFPTTISATVFLAISQTPLGFKTRIPFEASFLYPPYFGDVLIPILDEGLVGFWGKFWHKQFRAGFLAPGNWIKSKLISRNPGRKWPQSIFWGLQVIISFTLSGILHFSGSYTQNSSTNPFNQFLFFALQIVGIFFQISIEKLSGRLIPFRIPVWLKRLSKCVFVLVWLACVGPLLCDDFTIGGVWMEEPVPYSPIRAMGFAKGTGGAVRWQAEPLRWWKGTRWWECGIVL</sequence>
<feature type="transmembrane region" description="Helical" evidence="7">
    <location>
        <begin position="469"/>
        <end position="486"/>
    </location>
</feature>
<evidence type="ECO:0000256" key="1">
    <source>
        <dbReference type="ARBA" id="ARBA00004141"/>
    </source>
</evidence>
<name>A0A022W2J3_TRIRU</name>
<dbReference type="GO" id="GO:0016020">
    <property type="term" value="C:membrane"/>
    <property type="evidence" value="ECO:0007669"/>
    <property type="project" value="UniProtKB-SubCell"/>
</dbReference>
<evidence type="ECO:0000256" key="5">
    <source>
        <dbReference type="ARBA" id="ARBA00022989"/>
    </source>
</evidence>
<reference evidence="9" key="1">
    <citation type="submission" date="2014-02" db="EMBL/GenBank/DDBJ databases">
        <title>The Genome Sequence of Trichophyton rubrum (morphotype fischeri) CBS 288.86.</title>
        <authorList>
            <consortium name="The Broad Institute Genomics Platform"/>
            <person name="Cuomo C.A."/>
            <person name="White T.C."/>
            <person name="Graser Y."/>
            <person name="Martinez-Rossi N."/>
            <person name="Heitman J."/>
            <person name="Young S.K."/>
            <person name="Zeng Q."/>
            <person name="Gargeya S."/>
            <person name="Abouelleil A."/>
            <person name="Alvarado L."/>
            <person name="Chapman S.B."/>
            <person name="Gainer-Dewar J."/>
            <person name="Goldberg J."/>
            <person name="Griggs A."/>
            <person name="Gujja S."/>
            <person name="Hansen M."/>
            <person name="Howarth C."/>
            <person name="Imamovic A."/>
            <person name="Larimer J."/>
            <person name="Martinez D."/>
            <person name="Murphy C."/>
            <person name="Pearson M.D."/>
            <person name="Persinoti G."/>
            <person name="Poon T."/>
            <person name="Priest M."/>
            <person name="Roberts A.D."/>
            <person name="Saif S."/>
            <person name="Shea T.D."/>
            <person name="Sykes S.N."/>
            <person name="Wortman J."/>
            <person name="Nusbaum C."/>
            <person name="Birren B."/>
        </authorList>
    </citation>
    <scope>NUCLEOTIDE SEQUENCE [LARGE SCALE GENOMIC DNA]</scope>
    <source>
        <strain evidence="9">CBS 288.86</strain>
    </source>
</reference>
<dbReference type="Proteomes" id="UP000023758">
    <property type="component" value="Unassembled WGS sequence"/>
</dbReference>
<feature type="transmembrane region" description="Helical" evidence="7">
    <location>
        <begin position="400"/>
        <end position="419"/>
    </location>
</feature>
<dbReference type="HOGENOM" id="CLU_021051_1_1_1"/>
<evidence type="ECO:0000256" key="4">
    <source>
        <dbReference type="ARBA" id="ARBA00022692"/>
    </source>
</evidence>
<evidence type="ECO:0000256" key="2">
    <source>
        <dbReference type="ARBA" id="ARBA00007282"/>
    </source>
</evidence>
<keyword evidence="5 7" id="KW-1133">Transmembrane helix</keyword>
<protein>
    <recommendedName>
        <fullName evidence="8">Wax synthase domain-containing protein</fullName>
    </recommendedName>
</protein>
<feature type="transmembrane region" description="Helical" evidence="7">
    <location>
        <begin position="64"/>
        <end position="84"/>
    </location>
</feature>
<feature type="transmembrane region" description="Helical" evidence="7">
    <location>
        <begin position="90"/>
        <end position="108"/>
    </location>
</feature>
<proteinExistence type="inferred from homology"/>
<dbReference type="Pfam" id="PF13813">
    <property type="entry name" value="MBOAT_2"/>
    <property type="match status" value="1"/>
</dbReference>
<comment type="subcellular location">
    <subcellularLocation>
        <location evidence="1">Membrane</location>
        <topology evidence="1">Multi-pass membrane protein</topology>
    </subcellularLocation>
</comment>
<feature type="domain" description="Wax synthase" evidence="8">
    <location>
        <begin position="344"/>
        <end position="439"/>
    </location>
</feature>
<dbReference type="PANTHER" id="PTHR31595:SF67">
    <property type="entry name" value="WAX SYNTHASE DOMAIN-CONTAINING PROTEIN"/>
    <property type="match status" value="1"/>
</dbReference>
<dbReference type="InterPro" id="IPR044851">
    <property type="entry name" value="Wax_synthase"/>
</dbReference>
<feature type="transmembrane region" description="Helical" evidence="7">
    <location>
        <begin position="431"/>
        <end position="448"/>
    </location>
</feature>
<dbReference type="EMBL" id="KK207844">
    <property type="protein sequence ID" value="EZF52650.1"/>
    <property type="molecule type" value="Genomic_DNA"/>
</dbReference>
<comment type="similarity">
    <text evidence="2">Belongs to the wax synthase family.</text>
</comment>
<keyword evidence="3" id="KW-0808">Transferase</keyword>